<sequence length="325" mass="38529">MSILANSYLVLNSKEFELPYHFKMIEDISCDISESLQNDDHKYVIKSQVSEDILQLFIRYLVEGEEPEIHFDTIYELSQLSHEFQIDELNSMISAKRKKWREVETYIENQAISPQTEKQDDTKEQIQKLELHINQLHRILNSQKSQIEKLKKQVKNKDADQQDDEKDIKNTDGNQEDTDDYDDYDTNKEPFINSNIELLTMNQNSMLNENIKNQQSEMMEQIRIIKEEIRLKEAELRKQEKTNLDHYNSIEKLKIQVEGFNKQLNLQKELITQTENSLNAKLEQIKHANDKLIAEFITKSISNKYLFKSNSNIIFWFNIIPTVSF</sequence>
<comment type="caution">
    <text evidence="3">The sequence shown here is derived from an EMBL/GenBank/DDBJ whole genome shotgun (WGS) entry which is preliminary data.</text>
</comment>
<protein>
    <submittedName>
        <fullName evidence="3">Uncharacterized protein</fullName>
    </submittedName>
</protein>
<evidence type="ECO:0000256" key="1">
    <source>
        <dbReference type="SAM" id="Coils"/>
    </source>
</evidence>
<organism evidence="3 4">
    <name type="scientific">Tritrichomonas musculus</name>
    <dbReference type="NCBI Taxonomy" id="1915356"/>
    <lineage>
        <taxon>Eukaryota</taxon>
        <taxon>Metamonada</taxon>
        <taxon>Parabasalia</taxon>
        <taxon>Tritrichomonadida</taxon>
        <taxon>Tritrichomonadidae</taxon>
        <taxon>Tritrichomonas</taxon>
    </lineage>
</organism>
<evidence type="ECO:0000256" key="2">
    <source>
        <dbReference type="SAM" id="MobiDB-lite"/>
    </source>
</evidence>
<proteinExistence type="predicted"/>
<accession>A0ABR2H208</accession>
<feature type="region of interest" description="Disordered" evidence="2">
    <location>
        <begin position="150"/>
        <end position="186"/>
    </location>
</feature>
<dbReference type="Proteomes" id="UP001470230">
    <property type="component" value="Unassembled WGS sequence"/>
</dbReference>
<feature type="coiled-coil region" evidence="1">
    <location>
        <begin position="208"/>
        <end position="295"/>
    </location>
</feature>
<keyword evidence="4" id="KW-1185">Reference proteome</keyword>
<evidence type="ECO:0000313" key="4">
    <source>
        <dbReference type="Proteomes" id="UP001470230"/>
    </source>
</evidence>
<gene>
    <name evidence="3" type="ORF">M9Y10_031139</name>
</gene>
<dbReference type="EMBL" id="JAPFFF010000048">
    <property type="protein sequence ID" value="KAK8840195.1"/>
    <property type="molecule type" value="Genomic_DNA"/>
</dbReference>
<name>A0ABR2H208_9EUKA</name>
<feature type="compositionally biased region" description="Basic and acidic residues" evidence="2">
    <location>
        <begin position="150"/>
        <end position="170"/>
    </location>
</feature>
<evidence type="ECO:0000313" key="3">
    <source>
        <dbReference type="EMBL" id="KAK8840195.1"/>
    </source>
</evidence>
<keyword evidence="1" id="KW-0175">Coiled coil</keyword>
<reference evidence="3 4" key="1">
    <citation type="submission" date="2024-04" db="EMBL/GenBank/DDBJ databases">
        <title>Tritrichomonas musculus Genome.</title>
        <authorList>
            <person name="Alves-Ferreira E."/>
            <person name="Grigg M."/>
            <person name="Lorenzi H."/>
            <person name="Galac M."/>
        </authorList>
    </citation>
    <scope>NUCLEOTIDE SEQUENCE [LARGE SCALE GENOMIC DNA]</scope>
    <source>
        <strain evidence="3 4">EAF2021</strain>
    </source>
</reference>
<feature type="compositionally biased region" description="Acidic residues" evidence="2">
    <location>
        <begin position="174"/>
        <end position="184"/>
    </location>
</feature>